<dbReference type="RefSeq" id="WP_095044109.1">
    <property type="nucleotide sequence ID" value="NZ_LN890655.1"/>
</dbReference>
<accession>A0A160T438</accession>
<dbReference type="KEGG" id="pbf:CFX0092_A2948"/>
<name>A0A160T438_9CHLR</name>
<protein>
    <submittedName>
        <fullName evidence="1">Uncharacterized protein</fullName>
    </submittedName>
</protein>
<proteinExistence type="predicted"/>
<reference evidence="1" key="1">
    <citation type="submission" date="2016-01" db="EMBL/GenBank/DDBJ databases">
        <authorList>
            <person name="Mcilroy J.S."/>
            <person name="Karst M S."/>
            <person name="Albertsen M."/>
        </authorList>
    </citation>
    <scope>NUCLEOTIDE SEQUENCE</scope>
    <source>
        <strain evidence="1">Cfx-K</strain>
    </source>
</reference>
<dbReference type="Proteomes" id="UP000215027">
    <property type="component" value="Chromosome I"/>
</dbReference>
<keyword evidence="2" id="KW-1185">Reference proteome</keyword>
<evidence type="ECO:0000313" key="2">
    <source>
        <dbReference type="Proteomes" id="UP000215027"/>
    </source>
</evidence>
<dbReference type="AlphaFoldDB" id="A0A160T438"/>
<sequence length="137" mass="15644">MGLHTITLNLPDQLYRRLQQTAQSMRRPLNEVLIRAVEIGSPPTWDDVPSSYQVELAALDRLDDDSLWQIARARQTEAELSRYVALLERNAEQTISSAEQVELETLRESADLFMLKKAQAVALLHWRGHAIPPSERL</sequence>
<dbReference type="OrthoDB" id="159541at2"/>
<gene>
    <name evidence="1" type="ORF">CFX0092_A2948</name>
</gene>
<dbReference type="EMBL" id="LN890655">
    <property type="protein sequence ID" value="CUS04826.2"/>
    <property type="molecule type" value="Genomic_DNA"/>
</dbReference>
<evidence type="ECO:0000313" key="1">
    <source>
        <dbReference type="EMBL" id="CUS04826.2"/>
    </source>
</evidence>
<organism evidence="1 2">
    <name type="scientific">Candidatus Promineifilum breve</name>
    <dbReference type="NCBI Taxonomy" id="1806508"/>
    <lineage>
        <taxon>Bacteria</taxon>
        <taxon>Bacillati</taxon>
        <taxon>Chloroflexota</taxon>
        <taxon>Ardenticatenia</taxon>
        <taxon>Candidatus Promineifilales</taxon>
        <taxon>Candidatus Promineifilaceae</taxon>
        <taxon>Candidatus Promineifilum</taxon>
    </lineage>
</organism>